<evidence type="ECO:0008006" key="4">
    <source>
        <dbReference type="Google" id="ProtNLM"/>
    </source>
</evidence>
<evidence type="ECO:0000313" key="2">
    <source>
        <dbReference type="EMBL" id="KAJ8318663.1"/>
    </source>
</evidence>
<protein>
    <recommendedName>
        <fullName evidence="4">G-protein coupled receptors family 1 profile domain-containing protein</fullName>
    </recommendedName>
</protein>
<accession>A0ABQ9FN11</accession>
<gene>
    <name evidence="2" type="ORF">KUTeg_003754</name>
</gene>
<keyword evidence="1" id="KW-0472">Membrane</keyword>
<dbReference type="Proteomes" id="UP001217089">
    <property type="component" value="Unassembled WGS sequence"/>
</dbReference>
<dbReference type="EMBL" id="JARBDR010000214">
    <property type="protein sequence ID" value="KAJ8318663.1"/>
    <property type="molecule type" value="Genomic_DNA"/>
</dbReference>
<evidence type="ECO:0000313" key="3">
    <source>
        <dbReference type="Proteomes" id="UP001217089"/>
    </source>
</evidence>
<keyword evidence="3" id="KW-1185">Reference proteome</keyword>
<proteinExistence type="predicted"/>
<organism evidence="2 3">
    <name type="scientific">Tegillarca granosa</name>
    <name type="common">Malaysian cockle</name>
    <name type="synonym">Anadara granosa</name>
    <dbReference type="NCBI Taxonomy" id="220873"/>
    <lineage>
        <taxon>Eukaryota</taxon>
        <taxon>Metazoa</taxon>
        <taxon>Spiralia</taxon>
        <taxon>Lophotrochozoa</taxon>
        <taxon>Mollusca</taxon>
        <taxon>Bivalvia</taxon>
        <taxon>Autobranchia</taxon>
        <taxon>Pteriomorphia</taxon>
        <taxon>Arcoida</taxon>
        <taxon>Arcoidea</taxon>
        <taxon>Arcidae</taxon>
        <taxon>Tegillarca</taxon>
    </lineage>
</organism>
<feature type="transmembrane region" description="Helical" evidence="1">
    <location>
        <begin position="35"/>
        <end position="62"/>
    </location>
</feature>
<sequence>MEYIQEQTTMLVSNTTNDSDESNVPAGHTPLKVPIYLQVTIITMYSAIILLAVGGNGTVCYIRVQS</sequence>
<reference evidence="2 3" key="1">
    <citation type="submission" date="2022-12" db="EMBL/GenBank/DDBJ databases">
        <title>Chromosome-level genome of Tegillarca granosa.</title>
        <authorList>
            <person name="Kim J."/>
        </authorList>
    </citation>
    <scope>NUCLEOTIDE SEQUENCE [LARGE SCALE GENOMIC DNA]</scope>
    <source>
        <strain evidence="2">Teg-2019</strain>
        <tissue evidence="2">Adductor muscle</tissue>
    </source>
</reference>
<keyword evidence="1" id="KW-0812">Transmembrane</keyword>
<evidence type="ECO:0000256" key="1">
    <source>
        <dbReference type="SAM" id="Phobius"/>
    </source>
</evidence>
<name>A0ABQ9FN11_TEGGR</name>
<keyword evidence="1" id="KW-1133">Transmembrane helix</keyword>
<comment type="caution">
    <text evidence="2">The sequence shown here is derived from an EMBL/GenBank/DDBJ whole genome shotgun (WGS) entry which is preliminary data.</text>
</comment>